<reference evidence="1 2" key="1">
    <citation type="submission" date="2016-10" db="EMBL/GenBank/DDBJ databases">
        <authorList>
            <person name="de Groot N.N."/>
        </authorList>
    </citation>
    <scope>NUCLEOTIDE SEQUENCE [LARGE SCALE GENOMIC DNA]</scope>
    <source>
        <strain evidence="1 2">DSM 22274</strain>
    </source>
</reference>
<organism evidence="1 2">
    <name type="scientific">Arthrobacter alpinus</name>
    <dbReference type="NCBI Taxonomy" id="656366"/>
    <lineage>
        <taxon>Bacteria</taxon>
        <taxon>Bacillati</taxon>
        <taxon>Actinomycetota</taxon>
        <taxon>Actinomycetes</taxon>
        <taxon>Micrococcales</taxon>
        <taxon>Micrococcaceae</taxon>
        <taxon>Arthrobacter</taxon>
    </lineage>
</organism>
<protein>
    <recommendedName>
        <fullName evidence="3">Tetratricopeptide repeat-containing protein</fullName>
    </recommendedName>
</protein>
<evidence type="ECO:0000313" key="1">
    <source>
        <dbReference type="EMBL" id="SEE14217.1"/>
    </source>
</evidence>
<gene>
    <name evidence="1" type="ORF">SAMN04489740_0746</name>
</gene>
<evidence type="ECO:0008006" key="3">
    <source>
        <dbReference type="Google" id="ProtNLM"/>
    </source>
</evidence>
<sequence length="166" mass="17650">MSLKDWPSAGFPGTAVNPKTLLPEVVDEEACEAALSESTDAGDRIFVLLAKGLTAEAAEAAADARLADPSSLRLQVLDAEVLRASKNYDRAEGILRTVLPEVTGTPMEPWVFQQLGKVHFSNGQFEAAAKNFASSLDLRVASGSDATAIYSATVSLKRALDLAERE</sequence>
<name>A0A1H5GES4_9MICC</name>
<dbReference type="EMBL" id="FNTV01000001">
    <property type="protein sequence ID" value="SEE14217.1"/>
    <property type="molecule type" value="Genomic_DNA"/>
</dbReference>
<proteinExistence type="predicted"/>
<dbReference type="Proteomes" id="UP000182725">
    <property type="component" value="Unassembled WGS sequence"/>
</dbReference>
<evidence type="ECO:0000313" key="2">
    <source>
        <dbReference type="Proteomes" id="UP000182725"/>
    </source>
</evidence>
<dbReference type="AlphaFoldDB" id="A0A1H5GES4"/>
<dbReference type="SUPFAM" id="SSF48452">
    <property type="entry name" value="TPR-like"/>
    <property type="match status" value="1"/>
</dbReference>
<dbReference type="InterPro" id="IPR011990">
    <property type="entry name" value="TPR-like_helical_dom_sf"/>
</dbReference>
<dbReference type="RefSeq" id="WP_074710571.1">
    <property type="nucleotide sequence ID" value="NZ_FNTV01000001.1"/>
</dbReference>
<dbReference type="Gene3D" id="1.25.40.10">
    <property type="entry name" value="Tetratricopeptide repeat domain"/>
    <property type="match status" value="1"/>
</dbReference>
<accession>A0A1H5GES4</accession>